<dbReference type="AlphaFoldDB" id="A0A9R1WHB4"/>
<sequence length="84" mass="9229">MYEPFFVLAANVLRASPFFPFQLSLFLSSSPLSASLSLSLISVDIIPKVGISGEEGKGIYESFYVLAAIVLRVDWIFVNIAIEI</sequence>
<proteinExistence type="predicted"/>
<name>A0A9R1WHB4_LACSA</name>
<gene>
    <name evidence="1" type="ORF">LSAT_V11C100003280</name>
</gene>
<protein>
    <submittedName>
        <fullName evidence="1">Uncharacterized protein</fullName>
    </submittedName>
</protein>
<reference evidence="1 2" key="1">
    <citation type="journal article" date="2017" name="Nat. Commun.">
        <title>Genome assembly with in vitro proximity ligation data and whole-genome triplication in lettuce.</title>
        <authorList>
            <person name="Reyes-Chin-Wo S."/>
            <person name="Wang Z."/>
            <person name="Yang X."/>
            <person name="Kozik A."/>
            <person name="Arikit S."/>
            <person name="Song C."/>
            <person name="Xia L."/>
            <person name="Froenicke L."/>
            <person name="Lavelle D.O."/>
            <person name="Truco M.J."/>
            <person name="Xia R."/>
            <person name="Zhu S."/>
            <person name="Xu C."/>
            <person name="Xu H."/>
            <person name="Xu X."/>
            <person name="Cox K."/>
            <person name="Korf I."/>
            <person name="Meyers B.C."/>
            <person name="Michelmore R.W."/>
        </authorList>
    </citation>
    <scope>NUCLEOTIDE SEQUENCE [LARGE SCALE GENOMIC DNA]</scope>
    <source>
        <strain evidence="2">cv. Salinas</strain>
        <tissue evidence="1">Seedlings</tissue>
    </source>
</reference>
<keyword evidence="2" id="KW-1185">Reference proteome</keyword>
<organism evidence="1 2">
    <name type="scientific">Lactuca sativa</name>
    <name type="common">Garden lettuce</name>
    <dbReference type="NCBI Taxonomy" id="4236"/>
    <lineage>
        <taxon>Eukaryota</taxon>
        <taxon>Viridiplantae</taxon>
        <taxon>Streptophyta</taxon>
        <taxon>Embryophyta</taxon>
        <taxon>Tracheophyta</taxon>
        <taxon>Spermatophyta</taxon>
        <taxon>Magnoliopsida</taxon>
        <taxon>eudicotyledons</taxon>
        <taxon>Gunneridae</taxon>
        <taxon>Pentapetalae</taxon>
        <taxon>asterids</taxon>
        <taxon>campanulids</taxon>
        <taxon>Asterales</taxon>
        <taxon>Asteraceae</taxon>
        <taxon>Cichorioideae</taxon>
        <taxon>Cichorieae</taxon>
        <taxon>Lactucinae</taxon>
        <taxon>Lactuca</taxon>
    </lineage>
</organism>
<accession>A0A9R1WHB4</accession>
<comment type="caution">
    <text evidence="1">The sequence shown here is derived from an EMBL/GenBank/DDBJ whole genome shotgun (WGS) entry which is preliminary data.</text>
</comment>
<evidence type="ECO:0000313" key="1">
    <source>
        <dbReference type="EMBL" id="KAJ0225406.1"/>
    </source>
</evidence>
<dbReference type="EMBL" id="NBSK02000001">
    <property type="protein sequence ID" value="KAJ0225406.1"/>
    <property type="molecule type" value="Genomic_DNA"/>
</dbReference>
<dbReference type="Proteomes" id="UP000235145">
    <property type="component" value="Unassembled WGS sequence"/>
</dbReference>
<evidence type="ECO:0000313" key="2">
    <source>
        <dbReference type="Proteomes" id="UP000235145"/>
    </source>
</evidence>